<evidence type="ECO:0000313" key="4">
    <source>
        <dbReference type="EMBL" id="ONM50205.1"/>
    </source>
</evidence>
<keyword evidence="5" id="KW-1185">Reference proteome</keyword>
<organism evidence="4 5">
    <name type="scientific">Nocardia donostiensis</name>
    <dbReference type="NCBI Taxonomy" id="1538463"/>
    <lineage>
        <taxon>Bacteria</taxon>
        <taxon>Bacillati</taxon>
        <taxon>Actinomycetota</taxon>
        <taxon>Actinomycetes</taxon>
        <taxon>Mycobacteriales</taxon>
        <taxon>Nocardiaceae</taxon>
        <taxon>Nocardia</taxon>
    </lineage>
</organism>
<dbReference type="Proteomes" id="UP000188836">
    <property type="component" value="Unassembled WGS sequence"/>
</dbReference>
<dbReference type="AlphaFoldDB" id="A0A1W0BME4"/>
<feature type="region of interest" description="Disordered" evidence="1">
    <location>
        <begin position="1"/>
        <end position="40"/>
    </location>
</feature>
<evidence type="ECO:0000259" key="3">
    <source>
        <dbReference type="Pfam" id="PF26527"/>
    </source>
</evidence>
<keyword evidence="2" id="KW-0812">Transmembrane</keyword>
<gene>
    <name evidence="4" type="ORF">B0T46_03775</name>
</gene>
<keyword evidence="2" id="KW-1133">Transmembrane helix</keyword>
<dbReference type="Pfam" id="PF26527">
    <property type="entry name" value="DUF8176"/>
    <property type="match status" value="1"/>
</dbReference>
<sequence length="276" mass="29337">MPPPHRPDRHNRTFDAGLPGAPAYHHHPDERPTRTAGQSCYDAHDDTTAVVPDEPMRYSGTPVSVEAEQPQPSPEGVAALQRLRRGRQNTARPVHRGRGRTEQNRRRWAPTLLGMLGAATVFAAAYLQFGDSRDGQTTEVAGVHNPVSTVAALLCAAERVGSSIRGNGAGSDDSGAAVIFAFQHAYYVTRSGEQARAVVAQNATVPSAQDIQQGIDTIPLGTTHCLTITPGAFVGQYTVIVTEYRPGSAPITYNPQLVTTADTGGRTVITGIGPMP</sequence>
<protein>
    <recommendedName>
        <fullName evidence="3">DUF8176 domain-containing protein</fullName>
    </recommendedName>
</protein>
<evidence type="ECO:0000313" key="5">
    <source>
        <dbReference type="Proteomes" id="UP000188836"/>
    </source>
</evidence>
<name>A0A1W0BME4_9NOCA</name>
<keyword evidence="2" id="KW-0472">Membrane</keyword>
<evidence type="ECO:0000256" key="1">
    <source>
        <dbReference type="SAM" id="MobiDB-lite"/>
    </source>
</evidence>
<dbReference type="EMBL" id="MUMY01000002">
    <property type="protein sequence ID" value="ONM50205.1"/>
    <property type="molecule type" value="Genomic_DNA"/>
</dbReference>
<accession>A0A1W0BME4</accession>
<feature type="transmembrane region" description="Helical" evidence="2">
    <location>
        <begin position="108"/>
        <end position="129"/>
    </location>
</feature>
<dbReference type="InterPro" id="IPR058489">
    <property type="entry name" value="DUF8176"/>
</dbReference>
<comment type="caution">
    <text evidence="4">The sequence shown here is derived from an EMBL/GenBank/DDBJ whole genome shotgun (WGS) entry which is preliminary data.</text>
</comment>
<dbReference type="STRING" id="1538463.B0T36_07870"/>
<proteinExistence type="predicted"/>
<evidence type="ECO:0000256" key="2">
    <source>
        <dbReference type="SAM" id="Phobius"/>
    </source>
</evidence>
<reference evidence="4 5" key="1">
    <citation type="journal article" date="2016" name="Antonie Van Leeuwenhoek">
        <title>Nocardia donostiensis sp. nov., isolated from human respiratory specimens.</title>
        <authorList>
            <person name="Ercibengoa M."/>
            <person name="Bell M."/>
            <person name="Marimon J.M."/>
            <person name="Humrighouse B."/>
            <person name="Klenk H.P."/>
            <person name="Potter G."/>
            <person name="Perez-Trallero E."/>
        </authorList>
    </citation>
    <scope>NUCLEOTIDE SEQUENCE [LARGE SCALE GENOMIC DNA]</scope>
    <source>
        <strain evidence="4 5">X1655</strain>
    </source>
</reference>
<feature type="domain" description="DUF8176" evidence="3">
    <location>
        <begin position="155"/>
        <end position="272"/>
    </location>
</feature>